<accession>T0JC58</accession>
<evidence type="ECO:0000256" key="3">
    <source>
        <dbReference type="ARBA" id="ARBA00022737"/>
    </source>
</evidence>
<evidence type="ECO:0000313" key="8">
    <source>
        <dbReference type="Proteomes" id="UP000015520"/>
    </source>
</evidence>
<keyword evidence="3" id="KW-0677">Repeat</keyword>
<evidence type="ECO:0000313" key="7">
    <source>
        <dbReference type="EMBL" id="EQB34432.1"/>
    </source>
</evidence>
<dbReference type="SUPFAM" id="SSF54862">
    <property type="entry name" value="4Fe-4S ferredoxins"/>
    <property type="match status" value="2"/>
</dbReference>
<feature type="domain" description="4Fe-4S ferredoxin-type" evidence="6">
    <location>
        <begin position="281"/>
        <end position="310"/>
    </location>
</feature>
<dbReference type="Gene3D" id="3.30.70.20">
    <property type="match status" value="2"/>
</dbReference>
<evidence type="ECO:0000256" key="1">
    <source>
        <dbReference type="ARBA" id="ARBA00022485"/>
    </source>
</evidence>
<dbReference type="Proteomes" id="UP000015520">
    <property type="component" value="Unassembled WGS sequence"/>
</dbReference>
<name>T0JC58_9BACT</name>
<evidence type="ECO:0000256" key="4">
    <source>
        <dbReference type="ARBA" id="ARBA00023004"/>
    </source>
</evidence>
<protein>
    <recommendedName>
        <fullName evidence="6">4Fe-4S ferredoxin-type domain-containing protein</fullName>
    </recommendedName>
</protein>
<dbReference type="PROSITE" id="PS00198">
    <property type="entry name" value="4FE4S_FER_1"/>
    <property type="match status" value="3"/>
</dbReference>
<keyword evidence="4" id="KW-0408">Iron</keyword>
<keyword evidence="2" id="KW-0479">Metal-binding</keyword>
<gene>
    <name evidence="7" type="ORF">M947_10890</name>
</gene>
<feature type="domain" description="4Fe-4S ferredoxin-type" evidence="6">
    <location>
        <begin position="250"/>
        <end position="279"/>
    </location>
</feature>
<dbReference type="InterPro" id="IPR017896">
    <property type="entry name" value="4Fe4S_Fe-S-bd"/>
</dbReference>
<dbReference type="EMBL" id="AUPZ01000018">
    <property type="protein sequence ID" value="EQB34432.1"/>
    <property type="molecule type" value="Genomic_DNA"/>
</dbReference>
<dbReference type="GO" id="GO:0046872">
    <property type="term" value="F:metal ion binding"/>
    <property type="evidence" value="ECO:0007669"/>
    <property type="project" value="UniProtKB-KW"/>
</dbReference>
<reference evidence="7 8" key="1">
    <citation type="submission" date="2013-07" db="EMBL/GenBank/DDBJ databases">
        <title>Sulfurimonas hongkongensis AST-10 Genome Sequencing.</title>
        <authorList>
            <person name="Cai L."/>
            <person name="Zhang T."/>
        </authorList>
    </citation>
    <scope>NUCLEOTIDE SEQUENCE [LARGE SCALE GENOMIC DNA]</scope>
    <source>
        <strain evidence="7 8">AST-10</strain>
    </source>
</reference>
<keyword evidence="5" id="KW-0411">Iron-sulfur</keyword>
<evidence type="ECO:0000256" key="2">
    <source>
        <dbReference type="ARBA" id="ARBA00022723"/>
    </source>
</evidence>
<dbReference type="PANTHER" id="PTHR43724">
    <property type="entry name" value="PYRUVATE SYNTHASE SUBUNIT PORD"/>
    <property type="match status" value="1"/>
</dbReference>
<sequence length="368" mass="41243">MSLISLSASKCVRSLARESQCNKCELICPTEAIVVANNPLPSINFSACVGCGACDAICPSEALSLDNFSASEFFFEFIDGEDNIISCAKNVPCISALSVEYIISLTVLKKEIVLDMGHCNNCAIAHKCKPQIIKNYEEASYVLEAMESETKVILKDVCYEAKEPEKLSNRREFFSSITLGNVAKAKHSFEDEVKKATDELVEHTLQKEDIALLRKKRITHRRKLLYSSIKRVQKPSIYHIIDANELSFTSAKLLDEDSCTACQMCYRVCPTGALSSDIKNSKIDFDPLLCIRCGICHDVCEPNSITLSGTYKVKEFFEPAVQNLIAFKVRRCDECNIIFSSNTDDKMCYRCKAEDEEARELWGISEDM</sequence>
<dbReference type="RefSeq" id="WP_021288413.1">
    <property type="nucleotide sequence ID" value="NZ_AUPZ01000018.1"/>
</dbReference>
<comment type="caution">
    <text evidence="7">The sequence shown here is derived from an EMBL/GenBank/DDBJ whole genome shotgun (WGS) entry which is preliminary data.</text>
</comment>
<dbReference type="AlphaFoldDB" id="T0JC58"/>
<feature type="domain" description="4Fe-4S ferredoxin-type" evidence="6">
    <location>
        <begin position="39"/>
        <end position="68"/>
    </location>
</feature>
<dbReference type="Pfam" id="PF00037">
    <property type="entry name" value="Fer4"/>
    <property type="match status" value="1"/>
</dbReference>
<dbReference type="eggNOG" id="COG1143">
    <property type="taxonomic scope" value="Bacteria"/>
</dbReference>
<evidence type="ECO:0000259" key="6">
    <source>
        <dbReference type="PROSITE" id="PS51379"/>
    </source>
</evidence>
<keyword evidence="1" id="KW-0004">4Fe-4S</keyword>
<dbReference type="STRING" id="1172190.M947_10890"/>
<evidence type="ECO:0000256" key="5">
    <source>
        <dbReference type="ARBA" id="ARBA00023014"/>
    </source>
</evidence>
<dbReference type="OrthoDB" id="9808559at2"/>
<keyword evidence="8" id="KW-1185">Reference proteome</keyword>
<dbReference type="Pfam" id="PF13237">
    <property type="entry name" value="Fer4_10"/>
    <property type="match status" value="1"/>
</dbReference>
<proteinExistence type="predicted"/>
<organism evidence="7 8">
    <name type="scientific">Sulfurimonas hongkongensis</name>
    <dbReference type="NCBI Taxonomy" id="1172190"/>
    <lineage>
        <taxon>Bacteria</taxon>
        <taxon>Pseudomonadati</taxon>
        <taxon>Campylobacterota</taxon>
        <taxon>Epsilonproteobacteria</taxon>
        <taxon>Campylobacterales</taxon>
        <taxon>Sulfurimonadaceae</taxon>
        <taxon>Sulfurimonas</taxon>
    </lineage>
</organism>
<dbReference type="eggNOG" id="COG2768">
    <property type="taxonomic scope" value="Bacteria"/>
</dbReference>
<dbReference type="InterPro" id="IPR017900">
    <property type="entry name" value="4Fe4S_Fe_S_CS"/>
</dbReference>
<dbReference type="PROSITE" id="PS51379">
    <property type="entry name" value="4FE4S_FER_2"/>
    <property type="match status" value="3"/>
</dbReference>
<dbReference type="GO" id="GO:0051539">
    <property type="term" value="F:4 iron, 4 sulfur cluster binding"/>
    <property type="evidence" value="ECO:0007669"/>
    <property type="project" value="UniProtKB-KW"/>
</dbReference>
<dbReference type="PATRIC" id="fig|1172190.3.peg.2100"/>
<dbReference type="PANTHER" id="PTHR43724:SF1">
    <property type="entry name" value="PYRUVATE SYNTHASE SUBUNIT PORD"/>
    <property type="match status" value="1"/>
</dbReference>